<dbReference type="PROSITE" id="PS50127">
    <property type="entry name" value="UBC_2"/>
    <property type="match status" value="1"/>
</dbReference>
<feature type="compositionally biased region" description="Basic and acidic residues" evidence="1">
    <location>
        <begin position="1177"/>
        <end position="1188"/>
    </location>
</feature>
<feature type="compositionally biased region" description="Basic and acidic residues" evidence="1">
    <location>
        <begin position="1235"/>
        <end position="1247"/>
    </location>
</feature>
<keyword evidence="4" id="KW-1185">Reference proteome</keyword>
<feature type="compositionally biased region" description="Low complexity" evidence="1">
    <location>
        <begin position="460"/>
        <end position="470"/>
    </location>
</feature>
<dbReference type="CDD" id="cd23799">
    <property type="entry name" value="UBCc_UBE2J"/>
    <property type="match status" value="1"/>
</dbReference>
<sequence>MSTAVAPASASPLSGGAAGRLMREYRAIQRDQIPFILVKPDENDILTWHYVLHDLPEDTPYRGGLYHGKLVFPSSYPYAPPAIYMMTPNGRFVPNRRLCLSISDFHPESWNPAWRVETILTGLLSFMLDSEEPVAYGTMGCLPSERRRLALSSFAANKRNPAFLRLFPELLADRNFDPALGYSLHGHANTDDTDKAGSPFGSASVTSSPSTSFASPSSVHISHAAIPSSAPPRASLPSPSSAESLLAPPSPHPPLPSRPLLALPSSSPSSYFAPPSGSPASDVSTSPTCLSSPDAGAETPAGGGGGPLATPGSRLPLAVGSDCISTSVSATGFDSKHMPPVLGGVRLETCRRSETERLASPRRGVEGEDACREVTGSAELAEDLHGQGQPWQVRKQKNSLSPCRRPRDEFSIPLPTSRHWPCGNLAEDCGFAPSPSKRRLQLSALLCGRRPEGRRAPWESAGAAGGRAPPRGGGSGTDLPHTSLSSSDFLSSLGGTVGADIGAGCYRCTQPREAFSQAKPPAGATPARAAVPGGEWPPAAGVSRREVSSNLIDDRGVWSGRAHESGFLEALARAPFAQTSRDACSSSRSGVGSGGGGKAGAARSLFALGADPRLPSQRLACASQGEFRRYPRDTDFAASGAEAGESRGSVAAWPLGNQTGVITAGGVSAPALRGDARLVNSMIGDARLACISAECLATHAQRREGRPGAEDTVQNRLFPRTHSQTGNGYVSRSDSQLARGPIIPPPSSNTQPSALSSRVAAVHPSVPAFPQSAVQLLSSVAVSSAGGALPSSVSVYPRAPVDATSSPDPVRFFSNFLSGSSFAFLCGDGRPSGKPEGGEDVCVASANATQESAFEIGGTVEPRCSGSGGDSAMSRQRLWVDPEEAMRPSSPCEAGANVDDDVVILGTTPRRGGLPTRSVEEGSFEGRSLRDILAAPGASQVIRPATENVGVSSLSSSYHGSYPVPPHPEVAAGSGLPSCEAPASASTSLTAASVSASLAADSASAPSAFFSAGSWSHGAPSVSLAASSCCSPFSLSRASLFLASSAAHGCPNASAERDVSAGDASERLAVLSLLRSFHVTQAAAWRSACLSGLLDSAALSAATIRIRHSAALPCDGSGGDGDPHPVPQDGDEDEEEKRAAGEGDGDSGEQHEEDEQGEQDDEGGEDSEGCQGGNQGESDRVALGERVEVCLSRGSKRSAAGADDVRTEPSIGTKRPRVAPVSVPPRQPPGAEAASHSDRQDGERDCD</sequence>
<dbReference type="EMBL" id="NWUJ01000013">
    <property type="protein sequence ID" value="PFH31807.1"/>
    <property type="molecule type" value="Genomic_DNA"/>
</dbReference>
<dbReference type="Proteomes" id="UP000224006">
    <property type="component" value="Chromosome XII"/>
</dbReference>
<evidence type="ECO:0000256" key="1">
    <source>
        <dbReference type="SAM" id="MobiDB-lite"/>
    </source>
</evidence>
<feature type="region of interest" description="Disordered" evidence="1">
    <location>
        <begin position="193"/>
        <end position="313"/>
    </location>
</feature>
<evidence type="ECO:0000313" key="4">
    <source>
        <dbReference type="Proteomes" id="UP000224006"/>
    </source>
</evidence>
<feature type="compositionally biased region" description="Pro residues" evidence="1">
    <location>
        <begin position="248"/>
        <end position="257"/>
    </location>
</feature>
<dbReference type="KEGG" id="bbes:BESB_022990"/>
<evidence type="ECO:0000313" key="3">
    <source>
        <dbReference type="EMBL" id="PFH31807.1"/>
    </source>
</evidence>
<feature type="compositionally biased region" description="Polar residues" evidence="1">
    <location>
        <begin position="721"/>
        <end position="736"/>
    </location>
</feature>
<dbReference type="Gene3D" id="3.10.110.10">
    <property type="entry name" value="Ubiquitin Conjugating Enzyme"/>
    <property type="match status" value="1"/>
</dbReference>
<feature type="compositionally biased region" description="Low complexity" evidence="1">
    <location>
        <begin position="197"/>
        <end position="219"/>
    </location>
</feature>
<dbReference type="SUPFAM" id="SSF54495">
    <property type="entry name" value="UBC-like"/>
    <property type="match status" value="1"/>
</dbReference>
<feature type="compositionally biased region" description="Polar residues" evidence="1">
    <location>
        <begin position="282"/>
        <end position="291"/>
    </location>
</feature>
<comment type="caution">
    <text evidence="3">The sequence shown here is derived from an EMBL/GenBank/DDBJ whole genome shotgun (WGS) entry which is preliminary data.</text>
</comment>
<feature type="region of interest" description="Disordered" evidence="1">
    <location>
        <begin position="385"/>
        <end position="416"/>
    </location>
</feature>
<reference evidence="3 4" key="1">
    <citation type="submission" date="2017-09" db="EMBL/GenBank/DDBJ databases">
        <title>Genome sequencing of Besnoitia besnoiti strain Bb-Ger1.</title>
        <authorList>
            <person name="Schares G."/>
            <person name="Venepally P."/>
            <person name="Lorenzi H.A."/>
        </authorList>
    </citation>
    <scope>NUCLEOTIDE SEQUENCE [LARGE SCALE GENOMIC DNA]</scope>
    <source>
        <strain evidence="3 4">Bb-Ger1</strain>
    </source>
</reference>
<accession>A0A2A9M832</accession>
<dbReference type="AlphaFoldDB" id="A0A2A9M832"/>
<dbReference type="OrthoDB" id="1158011at2759"/>
<dbReference type="VEuPathDB" id="ToxoDB:BESB_022990"/>
<organism evidence="3 4">
    <name type="scientific">Besnoitia besnoiti</name>
    <name type="common">Apicomplexan protozoan</name>
    <dbReference type="NCBI Taxonomy" id="94643"/>
    <lineage>
        <taxon>Eukaryota</taxon>
        <taxon>Sar</taxon>
        <taxon>Alveolata</taxon>
        <taxon>Apicomplexa</taxon>
        <taxon>Conoidasida</taxon>
        <taxon>Coccidia</taxon>
        <taxon>Eucoccidiorida</taxon>
        <taxon>Eimeriorina</taxon>
        <taxon>Sarcocystidae</taxon>
        <taxon>Besnoitia</taxon>
    </lineage>
</organism>
<dbReference type="Pfam" id="PF00179">
    <property type="entry name" value="UQ_con"/>
    <property type="match status" value="1"/>
</dbReference>
<dbReference type="InterPro" id="IPR000608">
    <property type="entry name" value="UBC"/>
</dbReference>
<dbReference type="SMART" id="SM00212">
    <property type="entry name" value="UBCc"/>
    <property type="match status" value="1"/>
</dbReference>
<evidence type="ECO:0000259" key="2">
    <source>
        <dbReference type="PROSITE" id="PS50127"/>
    </source>
</evidence>
<dbReference type="STRING" id="94643.A0A2A9M832"/>
<feature type="domain" description="UBC core" evidence="2">
    <location>
        <begin position="16"/>
        <end position="176"/>
    </location>
</feature>
<feature type="compositionally biased region" description="Acidic residues" evidence="1">
    <location>
        <begin position="1143"/>
        <end position="1168"/>
    </location>
</feature>
<dbReference type="PANTHER" id="PTHR24067">
    <property type="entry name" value="UBIQUITIN-CONJUGATING ENZYME E2"/>
    <property type="match status" value="1"/>
</dbReference>
<dbReference type="InterPro" id="IPR050113">
    <property type="entry name" value="Ub_conjugating_enzyme"/>
</dbReference>
<feature type="region of interest" description="Disordered" evidence="1">
    <location>
        <begin position="515"/>
        <end position="542"/>
    </location>
</feature>
<feature type="compositionally biased region" description="Low complexity" evidence="1">
    <location>
        <begin position="258"/>
        <end position="281"/>
    </location>
</feature>
<proteinExistence type="predicted"/>
<dbReference type="RefSeq" id="XP_029215816.1">
    <property type="nucleotide sequence ID" value="XM_029361001.1"/>
</dbReference>
<feature type="region of interest" description="Disordered" evidence="1">
    <location>
        <begin position="453"/>
        <end position="486"/>
    </location>
</feature>
<feature type="region of interest" description="Disordered" evidence="1">
    <location>
        <begin position="719"/>
        <end position="754"/>
    </location>
</feature>
<protein>
    <recommendedName>
        <fullName evidence="2">UBC core domain-containing protein</fullName>
    </recommendedName>
</protein>
<dbReference type="GeneID" id="40307359"/>
<gene>
    <name evidence="3" type="ORF">BESB_022990</name>
</gene>
<feature type="compositionally biased region" description="Low complexity" evidence="1">
    <location>
        <begin position="227"/>
        <end position="247"/>
    </location>
</feature>
<name>A0A2A9M832_BESBE</name>
<feature type="region of interest" description="Disordered" evidence="1">
    <location>
        <begin position="1111"/>
        <end position="1247"/>
    </location>
</feature>
<dbReference type="InterPro" id="IPR016135">
    <property type="entry name" value="UBQ-conjugating_enzyme/RWD"/>
</dbReference>